<reference evidence="1 2" key="1">
    <citation type="journal article" date="2013" name="Stand. Genomic Sci.">
        <title>Genomic Encyclopedia of Type Strains, Phase I: The one thousand microbial genomes (KMG-I) project.</title>
        <authorList>
            <person name="Kyrpides N.C."/>
            <person name="Woyke T."/>
            <person name="Eisen J.A."/>
            <person name="Garrity G."/>
            <person name="Lilburn T.G."/>
            <person name="Beck B.J."/>
            <person name="Whitman W.B."/>
            <person name="Hugenholtz P."/>
            <person name="Klenk H.P."/>
        </authorList>
    </citation>
    <scope>NUCLEOTIDE SEQUENCE [LARGE SCALE GENOMIC DNA]</scope>
    <source>
        <strain evidence="1 2">DSM 13484</strain>
    </source>
</reference>
<proteinExistence type="predicted"/>
<dbReference type="RefSeq" id="WP_145716314.1">
    <property type="nucleotide sequence ID" value="NZ_BAAAFY010000005.1"/>
</dbReference>
<keyword evidence="2" id="KW-1185">Reference proteome</keyword>
<dbReference type="Pfam" id="PF22252">
    <property type="entry name" value="PNGase_F-II_N"/>
    <property type="match status" value="1"/>
</dbReference>
<accession>A0A562SZP5</accession>
<dbReference type="OrthoDB" id="647623at2"/>
<comment type="caution">
    <text evidence="1">The sequence shown here is derived from an EMBL/GenBank/DDBJ whole genome shotgun (WGS) entry which is preliminary data.</text>
</comment>
<dbReference type="EMBL" id="VLLG01000004">
    <property type="protein sequence ID" value="TWI86474.1"/>
    <property type="molecule type" value="Genomic_DNA"/>
</dbReference>
<evidence type="ECO:0000313" key="2">
    <source>
        <dbReference type="Proteomes" id="UP000316778"/>
    </source>
</evidence>
<protein>
    <submittedName>
        <fullName evidence="1">GLPGLI family protein</fullName>
    </submittedName>
</protein>
<sequence length="220" mass="24190">MYRTLMITAGLGLLFKTGAAQDSTQGKIHYEITYHLHAALKPDQQQYKDLVPESSTENAVLVYKGQRVKTFLDDAVDKEQDGVSTKITVSSSEGTERYLDLEKGILWWVNKAQEPPVLVEKKLSEAAAEEKVSESAGTRQILGYTCKKLVVKAKKGGTQTVWYTTALPVKAGSPIGVYTNRGVVLGLESRLVTLMATSVEFVPVTEKEVQPPADMKVVQQ</sequence>
<dbReference type="AlphaFoldDB" id="A0A562SZP5"/>
<dbReference type="Proteomes" id="UP000316778">
    <property type="component" value="Unassembled WGS sequence"/>
</dbReference>
<gene>
    <name evidence="1" type="ORF">LX66_3732</name>
</gene>
<organism evidence="1 2">
    <name type="scientific">Chitinophaga japonensis</name>
    <name type="common">Flexibacter japonensis</name>
    <dbReference type="NCBI Taxonomy" id="104662"/>
    <lineage>
        <taxon>Bacteria</taxon>
        <taxon>Pseudomonadati</taxon>
        <taxon>Bacteroidota</taxon>
        <taxon>Chitinophagia</taxon>
        <taxon>Chitinophagales</taxon>
        <taxon>Chitinophagaceae</taxon>
        <taxon>Chitinophaga</taxon>
    </lineage>
</organism>
<name>A0A562SZP5_CHIJA</name>
<evidence type="ECO:0000313" key="1">
    <source>
        <dbReference type="EMBL" id="TWI86474.1"/>
    </source>
</evidence>